<dbReference type="PANTHER" id="PTHR15936">
    <property type="entry name" value="GUANINE NUCLEOTIDE-BINDING PROTEIN G I /G S /G O GAMMA-13 SUBUNIT"/>
    <property type="match status" value="1"/>
</dbReference>
<dbReference type="PROSITE" id="PS50058">
    <property type="entry name" value="G_PROTEIN_GAMMA"/>
    <property type="match status" value="1"/>
</dbReference>
<sequence length="97" mass="11349">MTYSVMFLHLKVRQSFSKELGSFRHITTTKMDELDETQLKDMVESLKQQLDFPREKTSTSIPELVKWIEGKMPEDPFLNPELLKSNPWMESGKCVVI</sequence>
<evidence type="ECO:0000313" key="2">
    <source>
        <dbReference type="EMBL" id="KAB5523202.1"/>
    </source>
</evidence>
<dbReference type="SMART" id="SM00224">
    <property type="entry name" value="GGL"/>
    <property type="match status" value="1"/>
</dbReference>
<name>A0A5N5JW63_PANHP</name>
<feature type="domain" description="G protein gamma" evidence="1">
    <location>
        <begin position="30"/>
        <end position="97"/>
    </location>
</feature>
<dbReference type="SMART" id="SM01224">
    <property type="entry name" value="G_gamma"/>
    <property type="match status" value="1"/>
</dbReference>
<evidence type="ECO:0000313" key="3">
    <source>
        <dbReference type="Proteomes" id="UP000327468"/>
    </source>
</evidence>
<accession>A0A5N5JW63</accession>
<dbReference type="EMBL" id="VFJC01000027">
    <property type="protein sequence ID" value="KAB5523202.1"/>
    <property type="molecule type" value="Genomic_DNA"/>
</dbReference>
<gene>
    <name evidence="2" type="ORF">PHYPO_G00149820</name>
</gene>
<comment type="caution">
    <text evidence="2">The sequence shown here is derived from an EMBL/GenBank/DDBJ whole genome shotgun (WGS) entry which is preliminary data.</text>
</comment>
<dbReference type="GO" id="GO:0007200">
    <property type="term" value="P:phospholipase C-activating G protein-coupled receptor signaling pathway"/>
    <property type="evidence" value="ECO:0007669"/>
    <property type="project" value="InterPro"/>
</dbReference>
<dbReference type="CDD" id="cd00068">
    <property type="entry name" value="GGL"/>
    <property type="match status" value="1"/>
</dbReference>
<dbReference type="GO" id="GO:0005834">
    <property type="term" value="C:heterotrimeric G-protein complex"/>
    <property type="evidence" value="ECO:0007669"/>
    <property type="project" value="InterPro"/>
</dbReference>
<evidence type="ECO:0000259" key="1">
    <source>
        <dbReference type="PROSITE" id="PS50058"/>
    </source>
</evidence>
<dbReference type="Pfam" id="PF00631">
    <property type="entry name" value="G-gamma"/>
    <property type="match status" value="1"/>
</dbReference>
<proteinExistence type="predicted"/>
<dbReference type="Gene3D" id="4.10.260.10">
    <property type="entry name" value="Transducin (heterotrimeric G protein), gamma chain"/>
    <property type="match status" value="1"/>
</dbReference>
<dbReference type="GO" id="GO:0050909">
    <property type="term" value="P:sensory perception of taste"/>
    <property type="evidence" value="ECO:0007669"/>
    <property type="project" value="InterPro"/>
</dbReference>
<protein>
    <recommendedName>
        <fullName evidence="1">G protein gamma domain-containing protein</fullName>
    </recommendedName>
</protein>
<dbReference type="PANTHER" id="PTHR15936:SF2">
    <property type="entry name" value="GUANINE NUCLEOTIDE-BINDING PROTEIN G(I)_G(S)_G(O) SUBUNIT GAMMA-13"/>
    <property type="match status" value="1"/>
</dbReference>
<dbReference type="InterPro" id="IPR036284">
    <property type="entry name" value="GGL_sf"/>
</dbReference>
<dbReference type="InterPro" id="IPR039227">
    <property type="entry name" value="GNG13"/>
</dbReference>
<reference evidence="2 3" key="1">
    <citation type="submission" date="2019-06" db="EMBL/GenBank/DDBJ databases">
        <title>A chromosome-scale genome assembly of the striped catfish, Pangasianodon hypophthalmus.</title>
        <authorList>
            <person name="Wen M."/>
            <person name="Zahm M."/>
            <person name="Roques C."/>
            <person name="Cabau C."/>
            <person name="Klopp C."/>
            <person name="Donnadieu C."/>
            <person name="Jouanno E."/>
            <person name="Avarre J.-C."/>
            <person name="Campet M."/>
            <person name="Ha T.T.T."/>
            <person name="Dugue R."/>
            <person name="Lampietro C."/>
            <person name="Louis A."/>
            <person name="Herpin A."/>
            <person name="Echchiki A."/>
            <person name="Berthelot C."/>
            <person name="Parey E."/>
            <person name="Roest-Crollius H."/>
            <person name="Braasch I."/>
            <person name="Postlethwait J."/>
            <person name="Bobe J."/>
            <person name="Montfort J."/>
            <person name="Bouchez O."/>
            <person name="Begum T."/>
            <person name="Schartl M."/>
            <person name="Guiguen Y."/>
        </authorList>
    </citation>
    <scope>NUCLEOTIDE SEQUENCE [LARGE SCALE GENOMIC DNA]</scope>
    <source>
        <strain evidence="2 3">Indonesia</strain>
        <tissue evidence="2">Blood</tissue>
    </source>
</reference>
<dbReference type="Proteomes" id="UP000327468">
    <property type="component" value="Chromosome 26"/>
</dbReference>
<dbReference type="InterPro" id="IPR015898">
    <property type="entry name" value="G-protein_gamma-like_dom"/>
</dbReference>
<dbReference type="SUPFAM" id="SSF48670">
    <property type="entry name" value="Transducin (heterotrimeric G protein), gamma chain"/>
    <property type="match status" value="1"/>
</dbReference>
<dbReference type="GO" id="GO:0031681">
    <property type="term" value="F:G-protein beta-subunit binding"/>
    <property type="evidence" value="ECO:0007669"/>
    <property type="project" value="InterPro"/>
</dbReference>
<keyword evidence="3" id="KW-1185">Reference proteome</keyword>
<organism evidence="2 3">
    <name type="scientific">Pangasianodon hypophthalmus</name>
    <name type="common">Striped catfish</name>
    <name type="synonym">Helicophagus hypophthalmus</name>
    <dbReference type="NCBI Taxonomy" id="310915"/>
    <lineage>
        <taxon>Eukaryota</taxon>
        <taxon>Metazoa</taxon>
        <taxon>Chordata</taxon>
        <taxon>Craniata</taxon>
        <taxon>Vertebrata</taxon>
        <taxon>Euteleostomi</taxon>
        <taxon>Actinopterygii</taxon>
        <taxon>Neopterygii</taxon>
        <taxon>Teleostei</taxon>
        <taxon>Ostariophysi</taxon>
        <taxon>Siluriformes</taxon>
        <taxon>Pangasiidae</taxon>
        <taxon>Pangasianodon</taxon>
    </lineage>
</organism>
<dbReference type="AlphaFoldDB" id="A0A5N5JW63"/>